<evidence type="ECO:0000256" key="3">
    <source>
        <dbReference type="ARBA" id="ARBA00022692"/>
    </source>
</evidence>
<comment type="subcellular location">
    <subcellularLocation>
        <location evidence="1">Membrane</location>
        <topology evidence="1">Multi-pass membrane protein</topology>
    </subcellularLocation>
</comment>
<dbReference type="PRINTS" id="PR00783">
    <property type="entry name" value="MINTRINSICP"/>
</dbReference>
<feature type="transmembrane region" description="Helical" evidence="7">
    <location>
        <begin position="188"/>
        <end position="207"/>
    </location>
</feature>
<dbReference type="PANTHER" id="PTHR45724:SF13">
    <property type="entry name" value="AQUAPORIN NIP1-1-RELATED"/>
    <property type="match status" value="1"/>
</dbReference>
<evidence type="ECO:0000256" key="1">
    <source>
        <dbReference type="ARBA" id="ARBA00004141"/>
    </source>
</evidence>
<dbReference type="Gene3D" id="1.20.1080.10">
    <property type="entry name" value="Glycerol uptake facilitator protein"/>
    <property type="match status" value="1"/>
</dbReference>
<dbReference type="OrthoDB" id="3222at2759"/>
<feature type="transmembrane region" description="Helical" evidence="7">
    <location>
        <begin position="41"/>
        <end position="63"/>
    </location>
</feature>
<dbReference type="GO" id="GO:0015267">
    <property type="term" value="F:channel activity"/>
    <property type="evidence" value="ECO:0007669"/>
    <property type="project" value="InterPro"/>
</dbReference>
<evidence type="ECO:0000256" key="6">
    <source>
        <dbReference type="RuleBase" id="RU000477"/>
    </source>
</evidence>
<name>A0A9D5H089_PEA</name>
<keyword evidence="5 7" id="KW-0472">Membrane</keyword>
<dbReference type="InterPro" id="IPR000425">
    <property type="entry name" value="MIP"/>
</dbReference>
<evidence type="ECO:0000256" key="4">
    <source>
        <dbReference type="ARBA" id="ARBA00022989"/>
    </source>
</evidence>
<proteinExistence type="inferred from homology"/>
<feature type="transmembrane region" description="Helical" evidence="7">
    <location>
        <begin position="227"/>
        <end position="248"/>
    </location>
</feature>
<feature type="transmembrane region" description="Helical" evidence="7">
    <location>
        <begin position="75"/>
        <end position="97"/>
    </location>
</feature>
<dbReference type="EMBL" id="JAMSHJ010000001">
    <property type="protein sequence ID" value="KAI5447648.1"/>
    <property type="molecule type" value="Genomic_DNA"/>
</dbReference>
<dbReference type="AlphaFoldDB" id="A0A9D5H089"/>
<dbReference type="Gramene" id="Psat01G0519300-T1">
    <property type="protein sequence ID" value="KAI5447648.1"/>
    <property type="gene ID" value="KIW84_015193"/>
</dbReference>
<dbReference type="NCBIfam" id="TIGR00861">
    <property type="entry name" value="MIP"/>
    <property type="match status" value="1"/>
</dbReference>
<comment type="similarity">
    <text evidence="6">Belongs to the MIP/aquaporin (TC 1.A.8) family.</text>
</comment>
<reference evidence="8 9" key="1">
    <citation type="journal article" date="2022" name="Nat. Genet.">
        <title>Improved pea reference genome and pan-genome highlight genomic features and evolutionary characteristics.</title>
        <authorList>
            <person name="Yang T."/>
            <person name="Liu R."/>
            <person name="Luo Y."/>
            <person name="Hu S."/>
            <person name="Wang D."/>
            <person name="Wang C."/>
            <person name="Pandey M.K."/>
            <person name="Ge S."/>
            <person name="Xu Q."/>
            <person name="Li N."/>
            <person name="Li G."/>
            <person name="Huang Y."/>
            <person name="Saxena R.K."/>
            <person name="Ji Y."/>
            <person name="Li M."/>
            <person name="Yan X."/>
            <person name="He Y."/>
            <person name="Liu Y."/>
            <person name="Wang X."/>
            <person name="Xiang C."/>
            <person name="Varshney R.K."/>
            <person name="Ding H."/>
            <person name="Gao S."/>
            <person name="Zong X."/>
        </authorList>
    </citation>
    <scope>NUCLEOTIDE SEQUENCE [LARGE SCALE GENOMIC DNA]</scope>
    <source>
        <strain evidence="8 9">cv. Zhongwan 6</strain>
    </source>
</reference>
<dbReference type="GO" id="GO:0016020">
    <property type="term" value="C:membrane"/>
    <property type="evidence" value="ECO:0007669"/>
    <property type="project" value="UniProtKB-SubCell"/>
</dbReference>
<dbReference type="PANTHER" id="PTHR45724">
    <property type="entry name" value="AQUAPORIN NIP2-1"/>
    <property type="match status" value="1"/>
</dbReference>
<comment type="caution">
    <text evidence="8">The sequence shown here is derived from an EMBL/GenBank/DDBJ whole genome shotgun (WGS) entry which is preliminary data.</text>
</comment>
<protein>
    <submittedName>
        <fullName evidence="8">Aquaporin NIP1-2</fullName>
    </submittedName>
</protein>
<keyword evidence="2 6" id="KW-0813">Transport</keyword>
<dbReference type="CDD" id="cd00333">
    <property type="entry name" value="MIP"/>
    <property type="match status" value="1"/>
</dbReference>
<evidence type="ECO:0000313" key="9">
    <source>
        <dbReference type="Proteomes" id="UP001058974"/>
    </source>
</evidence>
<evidence type="ECO:0000256" key="5">
    <source>
        <dbReference type="ARBA" id="ARBA00023136"/>
    </source>
</evidence>
<organism evidence="8 9">
    <name type="scientific">Pisum sativum</name>
    <name type="common">Garden pea</name>
    <name type="synonym">Lathyrus oleraceus</name>
    <dbReference type="NCBI Taxonomy" id="3888"/>
    <lineage>
        <taxon>Eukaryota</taxon>
        <taxon>Viridiplantae</taxon>
        <taxon>Streptophyta</taxon>
        <taxon>Embryophyta</taxon>
        <taxon>Tracheophyta</taxon>
        <taxon>Spermatophyta</taxon>
        <taxon>Magnoliopsida</taxon>
        <taxon>eudicotyledons</taxon>
        <taxon>Gunneridae</taxon>
        <taxon>Pentapetalae</taxon>
        <taxon>rosids</taxon>
        <taxon>fabids</taxon>
        <taxon>Fabales</taxon>
        <taxon>Fabaceae</taxon>
        <taxon>Papilionoideae</taxon>
        <taxon>50 kb inversion clade</taxon>
        <taxon>NPAAA clade</taxon>
        <taxon>Hologalegina</taxon>
        <taxon>IRL clade</taxon>
        <taxon>Fabeae</taxon>
        <taxon>Lathyrus</taxon>
    </lineage>
</organism>
<keyword evidence="4 7" id="KW-1133">Transmembrane helix</keyword>
<keyword evidence="9" id="KW-1185">Reference proteome</keyword>
<dbReference type="Proteomes" id="UP001058974">
    <property type="component" value="Chromosome 1"/>
</dbReference>
<evidence type="ECO:0000313" key="8">
    <source>
        <dbReference type="EMBL" id="KAI5447648.1"/>
    </source>
</evidence>
<dbReference type="SUPFAM" id="SSF81338">
    <property type="entry name" value="Aquaporin-like"/>
    <property type="match status" value="1"/>
</dbReference>
<dbReference type="InterPro" id="IPR022357">
    <property type="entry name" value="MIP_CS"/>
</dbReference>
<sequence>MVDDNSESIEAHEVVLDVNNGASKNCEESVIKDSVPLLKKLVAEVVGTYLMIFAGCAAVVVNLNNDHVVTLPGIAFAWGFTVMVLIYSLGHISGAHFNPAVTIAHASTKIFPFKQVPAYIIAQVLGSTLASGTLKLIFNGKEDHFIGTLPAGTNLQAFIIEFICTFFLMFVISGVATDNRAVGELAGLAVGSTIIIDILFAGPLTGASMNPARSLGPAILYHEYTGLWIYLISPILGALTGTWTYNFIRHANKPMCDEHTKIELTKIVPFLRRSRS</sequence>
<dbReference type="InterPro" id="IPR034294">
    <property type="entry name" value="Aquaporin_transptr"/>
</dbReference>
<feature type="transmembrane region" description="Helical" evidence="7">
    <location>
        <begin position="118"/>
        <end position="138"/>
    </location>
</feature>
<dbReference type="Pfam" id="PF00230">
    <property type="entry name" value="MIP"/>
    <property type="match status" value="1"/>
</dbReference>
<evidence type="ECO:0000256" key="7">
    <source>
        <dbReference type="SAM" id="Phobius"/>
    </source>
</evidence>
<keyword evidence="3 6" id="KW-0812">Transmembrane</keyword>
<accession>A0A9D5H089</accession>
<feature type="transmembrane region" description="Helical" evidence="7">
    <location>
        <begin position="158"/>
        <end position="176"/>
    </location>
</feature>
<dbReference type="InterPro" id="IPR023271">
    <property type="entry name" value="Aquaporin-like"/>
</dbReference>
<gene>
    <name evidence="8" type="ORF">KIW84_015193</name>
</gene>
<dbReference type="PROSITE" id="PS00221">
    <property type="entry name" value="MIP"/>
    <property type="match status" value="1"/>
</dbReference>
<evidence type="ECO:0000256" key="2">
    <source>
        <dbReference type="ARBA" id="ARBA00022448"/>
    </source>
</evidence>